<dbReference type="PANTHER" id="PTHR22926:SF3">
    <property type="entry name" value="UNDECAPRENYL-PHOSPHATE ALPHA-N-ACETYLGLUCOSAMINYL 1-PHOSPHATE TRANSFERASE"/>
    <property type="match status" value="1"/>
</dbReference>
<reference evidence="11 12" key="4">
    <citation type="submission" date="2017-05" db="EMBL/GenBank/DDBJ databases">
        <authorList>
            <person name="Song R."/>
            <person name="Chenine A.L."/>
            <person name="Ruprecht R.M."/>
        </authorList>
    </citation>
    <scope>NUCLEOTIDE SEQUENCE [LARGE SCALE GENOMIC DNA]</scope>
    <source>
        <strain evidence="11 12">S567_C10_BS</strain>
    </source>
</reference>
<feature type="transmembrane region" description="Helical" evidence="8">
    <location>
        <begin position="163"/>
        <end position="182"/>
    </location>
</feature>
<evidence type="ECO:0000256" key="5">
    <source>
        <dbReference type="ARBA" id="ARBA00022989"/>
    </source>
</evidence>
<dbReference type="EMBL" id="AF540991">
    <property type="protein sequence ID" value="AAO17422.1"/>
    <property type="molecule type" value="Genomic_DNA"/>
</dbReference>
<dbReference type="PATRIC" id="fig|287.2537.peg.1875"/>
<keyword evidence="2" id="KW-1003">Cell membrane</keyword>
<feature type="binding site" evidence="7">
    <location>
        <position position="152"/>
    </location>
    <ligand>
        <name>Mg(2+)</name>
        <dbReference type="ChEBI" id="CHEBI:18420"/>
    </ligand>
</feature>
<reference evidence="9" key="1">
    <citation type="journal article" date="2002" name="J. Bacteriol.">
        <title>Genetic variation at the O-antigen biosynthetic locus in Pseudomonas aeruginosa.</title>
        <authorList>
            <person name="Raymond C.K."/>
            <person name="Sims E.H."/>
            <person name="Kas A."/>
            <person name="Spencer D.H."/>
            <person name="Kutyavin T.V."/>
            <person name="Ivey R.G."/>
            <person name="Zhou Y."/>
            <person name="Kaul R."/>
            <person name="Clendenning J.B."/>
            <person name="Olson M.V."/>
        </authorList>
    </citation>
    <scope>NUCLEOTIDE SEQUENCE</scope>
</reference>
<dbReference type="GO" id="GO:0005886">
    <property type="term" value="C:plasma membrane"/>
    <property type="evidence" value="ECO:0007669"/>
    <property type="project" value="UniProtKB-SubCell"/>
</dbReference>
<keyword evidence="7" id="KW-0479">Metal-binding</keyword>
<gene>
    <name evidence="11" type="ORF">CAZ10_03255</name>
</gene>
<feature type="transmembrane region" description="Helical" evidence="8">
    <location>
        <begin position="319"/>
        <end position="336"/>
    </location>
</feature>
<comment type="cofactor">
    <cofactor evidence="7">
        <name>Mg(2+)</name>
        <dbReference type="ChEBI" id="CHEBI:18420"/>
    </cofactor>
</comment>
<keyword evidence="7" id="KW-0460">Magnesium</keyword>
<dbReference type="GO" id="GO:0016780">
    <property type="term" value="F:phosphotransferase activity, for other substituted phosphate groups"/>
    <property type="evidence" value="ECO:0007669"/>
    <property type="project" value="InterPro"/>
</dbReference>
<dbReference type="EMBL" id="NFFZ01000002">
    <property type="protein sequence ID" value="OTI64810.1"/>
    <property type="molecule type" value="Genomic_DNA"/>
</dbReference>
<evidence type="ECO:0000313" key="9">
    <source>
        <dbReference type="EMBL" id="AAM27825.1"/>
    </source>
</evidence>
<name>Q8KIQ5_PSEAI</name>
<reference evidence="10" key="3">
    <citation type="journal article" date="2003" name="J. Bacteriol.">
        <title>Whole-genome sequence variation among multiple isolates of Pseudomonas aeruginosa.</title>
        <authorList>
            <person name="Spencer D.H."/>
            <person name="Kas A."/>
            <person name="Smith E.E."/>
            <person name="Raymond C.K."/>
            <person name="Sims E.H."/>
            <person name="Hastings M."/>
            <person name="Burns J.L."/>
            <person name="Kaul R."/>
            <person name="Olson M.V."/>
        </authorList>
    </citation>
    <scope>NUCLEOTIDE SEQUENCE</scope>
</reference>
<dbReference type="AlphaFoldDB" id="Q8KIQ5"/>
<organism evidence="9">
    <name type="scientific">Pseudomonas aeruginosa</name>
    <dbReference type="NCBI Taxonomy" id="287"/>
    <lineage>
        <taxon>Bacteria</taxon>
        <taxon>Pseudomonadati</taxon>
        <taxon>Pseudomonadota</taxon>
        <taxon>Gammaproteobacteria</taxon>
        <taxon>Pseudomonadales</taxon>
        <taxon>Pseudomonadaceae</taxon>
        <taxon>Pseudomonas</taxon>
    </lineage>
</organism>
<evidence type="ECO:0000256" key="8">
    <source>
        <dbReference type="SAM" id="Phobius"/>
    </source>
</evidence>
<protein>
    <submittedName>
        <fullName evidence="10 11">Glycosyl transferase</fullName>
    </submittedName>
    <submittedName>
        <fullName evidence="9">Serotype 06 putative O-antigen biosynthesis gene cluster, partial sequence</fullName>
    </submittedName>
</protein>
<evidence type="ECO:0000256" key="3">
    <source>
        <dbReference type="ARBA" id="ARBA00022679"/>
    </source>
</evidence>
<feature type="transmembrane region" description="Helical" evidence="8">
    <location>
        <begin position="242"/>
        <end position="261"/>
    </location>
</feature>
<dbReference type="GO" id="GO:0046872">
    <property type="term" value="F:metal ion binding"/>
    <property type="evidence" value="ECO:0007669"/>
    <property type="project" value="UniProtKB-KW"/>
</dbReference>
<comment type="subcellular location">
    <subcellularLocation>
        <location evidence="1">Cell membrane</location>
        <topology evidence="1">Multi-pass membrane protein</topology>
    </subcellularLocation>
</comment>
<feature type="transmembrane region" description="Helical" evidence="8">
    <location>
        <begin position="48"/>
        <end position="68"/>
    </location>
</feature>
<dbReference type="CDD" id="cd06854">
    <property type="entry name" value="GT_WbpL_WbcO_like"/>
    <property type="match status" value="1"/>
</dbReference>
<feature type="transmembrane region" description="Helical" evidence="8">
    <location>
        <begin position="132"/>
        <end position="151"/>
    </location>
</feature>
<dbReference type="PANTHER" id="PTHR22926">
    <property type="entry name" value="PHOSPHO-N-ACETYLMURAMOYL-PENTAPEPTIDE-TRANSFERASE"/>
    <property type="match status" value="1"/>
</dbReference>
<evidence type="ECO:0000256" key="4">
    <source>
        <dbReference type="ARBA" id="ARBA00022692"/>
    </source>
</evidence>
<evidence type="ECO:0000313" key="10">
    <source>
        <dbReference type="EMBL" id="AAO17422.1"/>
    </source>
</evidence>
<feature type="transmembrane region" description="Helical" evidence="8">
    <location>
        <begin position="74"/>
        <end position="91"/>
    </location>
</feature>
<dbReference type="GO" id="GO:0009103">
    <property type="term" value="P:lipopolysaccharide biosynthetic process"/>
    <property type="evidence" value="ECO:0007669"/>
    <property type="project" value="TreeGrafter"/>
</dbReference>
<sequence length="346" mass="36709">MMNLWLLLPAVAALSLLLTAGLRRYAIARSLIDVPNARSSHQVPTPRGGGVAIVLSFLLAVLLAAILGAVKPDLATGILGAGIGIALLGFLDDHGHIAARWRLLGHFAGACWLLYWLGGLPALAFFGLVVDLGWVGHIAAAFYLVWMLNLYNFMDGIDGIASVEAVCVCVGAALLVVVSGVGSDEASQGVWLAALLAAAVTGFLFWNFPPARIFMGDAGSGFLGVIIGGLSLQAAWVSPQLFWGWLILLGVFIVDATLTLLRRLLRGDKVYEAHRSHAYQYASRHYGRHLPVTLAVGGINIFWLLPLALLVAAGKIDGMLALLIGYLPLAFLALRFKAGVLESRAA</sequence>
<evidence type="ECO:0000256" key="1">
    <source>
        <dbReference type="ARBA" id="ARBA00004651"/>
    </source>
</evidence>
<proteinExistence type="predicted"/>
<dbReference type="EMBL" id="AF498417">
    <property type="protein sequence ID" value="AAM27825.1"/>
    <property type="molecule type" value="Genomic_DNA"/>
</dbReference>
<dbReference type="Proteomes" id="UP000194857">
    <property type="component" value="Unassembled WGS sequence"/>
</dbReference>
<evidence type="ECO:0000313" key="11">
    <source>
        <dbReference type="EMBL" id="OTI64810.1"/>
    </source>
</evidence>
<evidence type="ECO:0000256" key="2">
    <source>
        <dbReference type="ARBA" id="ARBA00022475"/>
    </source>
</evidence>
<feature type="transmembrane region" description="Helical" evidence="8">
    <location>
        <begin position="292"/>
        <end position="313"/>
    </location>
</feature>
<feature type="transmembrane region" description="Helical" evidence="8">
    <location>
        <begin position="218"/>
        <end position="236"/>
    </location>
</feature>
<keyword evidence="3 10" id="KW-0808">Transferase</keyword>
<evidence type="ECO:0000313" key="12">
    <source>
        <dbReference type="Proteomes" id="UP000194857"/>
    </source>
</evidence>
<dbReference type="GO" id="GO:0044038">
    <property type="term" value="P:cell wall macromolecule biosynthetic process"/>
    <property type="evidence" value="ECO:0007669"/>
    <property type="project" value="TreeGrafter"/>
</dbReference>
<feature type="transmembrane region" description="Helical" evidence="8">
    <location>
        <begin position="6"/>
        <end position="27"/>
    </location>
</feature>
<keyword evidence="6 8" id="KW-0472">Membrane</keyword>
<dbReference type="InterPro" id="IPR000715">
    <property type="entry name" value="Glycosyl_transferase_4"/>
</dbReference>
<keyword evidence="4 8" id="KW-0812">Transmembrane</keyword>
<reference evidence="10" key="2">
    <citation type="submission" date="2002-08" db="EMBL/GenBank/DDBJ databases">
        <authorList>
            <person name="Spencer D."/>
            <person name="Kas A."/>
            <person name="Smith E."/>
            <person name="Raymond C."/>
            <person name="Sims E."/>
            <person name="Hastings M."/>
            <person name="Burns J."/>
            <person name="Kaul R."/>
            <person name="Olson M."/>
        </authorList>
    </citation>
    <scope>NUCLEOTIDE SEQUENCE</scope>
</reference>
<dbReference type="GO" id="GO:0071555">
    <property type="term" value="P:cell wall organization"/>
    <property type="evidence" value="ECO:0007669"/>
    <property type="project" value="TreeGrafter"/>
</dbReference>
<feature type="binding site" evidence="7">
    <location>
        <position position="217"/>
    </location>
    <ligand>
        <name>Mg(2+)</name>
        <dbReference type="ChEBI" id="CHEBI:18420"/>
    </ligand>
</feature>
<feature type="transmembrane region" description="Helical" evidence="8">
    <location>
        <begin position="188"/>
        <end position="206"/>
    </location>
</feature>
<evidence type="ECO:0000256" key="7">
    <source>
        <dbReference type="PIRSR" id="PIRSR600715-1"/>
    </source>
</evidence>
<keyword evidence="5 8" id="KW-1133">Transmembrane helix</keyword>
<feature type="transmembrane region" description="Helical" evidence="8">
    <location>
        <begin position="103"/>
        <end position="126"/>
    </location>
</feature>
<evidence type="ECO:0000256" key="6">
    <source>
        <dbReference type="ARBA" id="ARBA00023136"/>
    </source>
</evidence>
<dbReference type="Pfam" id="PF00953">
    <property type="entry name" value="Glycos_transf_4"/>
    <property type="match status" value="1"/>
</dbReference>
<accession>Q8KIQ5</accession>